<evidence type="ECO:0000256" key="1">
    <source>
        <dbReference type="SAM" id="MobiDB-lite"/>
    </source>
</evidence>
<gene>
    <name evidence="2" type="ORF">EVAR_83670_1</name>
</gene>
<dbReference type="AlphaFoldDB" id="A0A4C1UNX5"/>
<protein>
    <submittedName>
        <fullName evidence="2">Uncharacterized protein</fullName>
    </submittedName>
</protein>
<evidence type="ECO:0000313" key="3">
    <source>
        <dbReference type="Proteomes" id="UP000299102"/>
    </source>
</evidence>
<sequence>MVTITVGSVIWENRRAGWWNAVATVRRPRTSLAAVVECGLHLDAYVLSSGGCETGRIGRIKRGRFLGRRGGRRPTLSFPSYRCADTTGTTMSDDGRVTRARRPR</sequence>
<evidence type="ECO:0000313" key="2">
    <source>
        <dbReference type="EMBL" id="GBP28039.1"/>
    </source>
</evidence>
<keyword evidence="3" id="KW-1185">Reference proteome</keyword>
<proteinExistence type="predicted"/>
<dbReference type="Proteomes" id="UP000299102">
    <property type="component" value="Unassembled WGS sequence"/>
</dbReference>
<organism evidence="2 3">
    <name type="scientific">Eumeta variegata</name>
    <name type="common">Bagworm moth</name>
    <name type="synonym">Eumeta japonica</name>
    <dbReference type="NCBI Taxonomy" id="151549"/>
    <lineage>
        <taxon>Eukaryota</taxon>
        <taxon>Metazoa</taxon>
        <taxon>Ecdysozoa</taxon>
        <taxon>Arthropoda</taxon>
        <taxon>Hexapoda</taxon>
        <taxon>Insecta</taxon>
        <taxon>Pterygota</taxon>
        <taxon>Neoptera</taxon>
        <taxon>Endopterygota</taxon>
        <taxon>Lepidoptera</taxon>
        <taxon>Glossata</taxon>
        <taxon>Ditrysia</taxon>
        <taxon>Tineoidea</taxon>
        <taxon>Psychidae</taxon>
        <taxon>Oiketicinae</taxon>
        <taxon>Eumeta</taxon>
    </lineage>
</organism>
<dbReference type="EMBL" id="BGZK01000201">
    <property type="protein sequence ID" value="GBP28039.1"/>
    <property type="molecule type" value="Genomic_DNA"/>
</dbReference>
<feature type="region of interest" description="Disordered" evidence="1">
    <location>
        <begin position="85"/>
        <end position="104"/>
    </location>
</feature>
<reference evidence="2 3" key="1">
    <citation type="journal article" date="2019" name="Commun. Biol.">
        <title>The bagworm genome reveals a unique fibroin gene that provides high tensile strength.</title>
        <authorList>
            <person name="Kono N."/>
            <person name="Nakamura H."/>
            <person name="Ohtoshi R."/>
            <person name="Tomita M."/>
            <person name="Numata K."/>
            <person name="Arakawa K."/>
        </authorList>
    </citation>
    <scope>NUCLEOTIDE SEQUENCE [LARGE SCALE GENOMIC DNA]</scope>
</reference>
<name>A0A4C1UNX5_EUMVA</name>
<comment type="caution">
    <text evidence="2">The sequence shown here is derived from an EMBL/GenBank/DDBJ whole genome shotgun (WGS) entry which is preliminary data.</text>
</comment>
<accession>A0A4C1UNX5</accession>